<feature type="compositionally biased region" description="Low complexity" evidence="1">
    <location>
        <begin position="37"/>
        <end position="49"/>
    </location>
</feature>
<evidence type="ECO:0000313" key="3">
    <source>
        <dbReference type="Proteomes" id="UP000320762"/>
    </source>
</evidence>
<evidence type="ECO:0000313" key="2">
    <source>
        <dbReference type="EMBL" id="TRM58263.1"/>
    </source>
</evidence>
<feature type="compositionally biased region" description="Low complexity" evidence="1">
    <location>
        <begin position="66"/>
        <end position="77"/>
    </location>
</feature>
<evidence type="ECO:0000256" key="1">
    <source>
        <dbReference type="SAM" id="MobiDB-lite"/>
    </source>
</evidence>
<gene>
    <name evidence="2" type="ORF">BD626DRAFT_512009</name>
</gene>
<feature type="region of interest" description="Disordered" evidence="1">
    <location>
        <begin position="98"/>
        <end position="151"/>
    </location>
</feature>
<dbReference type="EMBL" id="VDMD01000037">
    <property type="protein sequence ID" value="TRM58263.1"/>
    <property type="molecule type" value="Genomic_DNA"/>
</dbReference>
<feature type="region of interest" description="Disordered" evidence="1">
    <location>
        <begin position="1"/>
        <end position="78"/>
    </location>
</feature>
<keyword evidence="3" id="KW-1185">Reference proteome</keyword>
<dbReference type="Proteomes" id="UP000320762">
    <property type="component" value="Unassembled WGS sequence"/>
</dbReference>
<feature type="compositionally biased region" description="Polar residues" evidence="1">
    <location>
        <begin position="50"/>
        <end position="65"/>
    </location>
</feature>
<name>A0A550C0F3_9AGAR</name>
<reference evidence="2 3" key="1">
    <citation type="journal article" date="2019" name="New Phytol.">
        <title>Comparative genomics reveals unique wood-decay strategies and fruiting body development in the Schizophyllaceae.</title>
        <authorList>
            <person name="Almasi E."/>
            <person name="Sahu N."/>
            <person name="Krizsan K."/>
            <person name="Balint B."/>
            <person name="Kovacs G.M."/>
            <person name="Kiss B."/>
            <person name="Cseklye J."/>
            <person name="Drula E."/>
            <person name="Henrissat B."/>
            <person name="Nagy I."/>
            <person name="Chovatia M."/>
            <person name="Adam C."/>
            <person name="LaButti K."/>
            <person name="Lipzen A."/>
            <person name="Riley R."/>
            <person name="Grigoriev I.V."/>
            <person name="Nagy L.G."/>
        </authorList>
    </citation>
    <scope>NUCLEOTIDE SEQUENCE [LARGE SCALE GENOMIC DNA]</scope>
    <source>
        <strain evidence="2 3">NL-1724</strain>
    </source>
</reference>
<comment type="caution">
    <text evidence="2">The sequence shown here is derived from an EMBL/GenBank/DDBJ whole genome shotgun (WGS) entry which is preliminary data.</text>
</comment>
<organism evidence="2 3">
    <name type="scientific">Schizophyllum amplum</name>
    <dbReference type="NCBI Taxonomy" id="97359"/>
    <lineage>
        <taxon>Eukaryota</taxon>
        <taxon>Fungi</taxon>
        <taxon>Dikarya</taxon>
        <taxon>Basidiomycota</taxon>
        <taxon>Agaricomycotina</taxon>
        <taxon>Agaricomycetes</taxon>
        <taxon>Agaricomycetidae</taxon>
        <taxon>Agaricales</taxon>
        <taxon>Schizophyllaceae</taxon>
        <taxon>Schizophyllum</taxon>
    </lineage>
</organism>
<accession>A0A550C0F3</accession>
<proteinExistence type="predicted"/>
<feature type="compositionally biased region" description="Basic and acidic residues" evidence="1">
    <location>
        <begin position="134"/>
        <end position="145"/>
    </location>
</feature>
<feature type="compositionally biased region" description="Basic and acidic residues" evidence="1">
    <location>
        <begin position="1"/>
        <end position="12"/>
    </location>
</feature>
<protein>
    <submittedName>
        <fullName evidence="2">Uncharacterized protein</fullName>
    </submittedName>
</protein>
<dbReference type="AlphaFoldDB" id="A0A550C0F3"/>
<sequence length="151" mass="16657">MVDHRSLNELSREAPAGSASHHHHSSTTHCPQLFTTQHAQAPAVHHAQASITRQAQSSSTIHPQESSSTSKSSSKYSLAGRRTRLKTFAFHPTDVAELGRAYRTSGGGTDHSYDDESDQQGAEVHQLVPRQHGRSREDLHAERSAKRMTMK</sequence>